<evidence type="ECO:0000313" key="5">
    <source>
        <dbReference type="EMBL" id="KDN60125.1"/>
    </source>
</evidence>
<dbReference type="Proteomes" id="UP000027238">
    <property type="component" value="Unassembled WGS sequence"/>
</dbReference>
<comment type="caution">
    <text evidence="5">The sequence shown here is derived from an EMBL/GenBank/DDBJ whole genome shotgun (WGS) entry which is preliminary data.</text>
</comment>
<dbReference type="Pfam" id="PF16679">
    <property type="entry name" value="CDT1_C"/>
    <property type="match status" value="1"/>
</dbReference>
<dbReference type="HOGENOM" id="CLU_031309_1_0_1"/>
<accession>A0A066X288</accession>
<dbReference type="InterPro" id="IPR032054">
    <property type="entry name" value="Cdt1_C"/>
</dbReference>
<dbReference type="Pfam" id="PF26121">
    <property type="entry name" value="HTH_CDT1"/>
    <property type="match status" value="1"/>
</dbReference>
<evidence type="ECO:0000313" key="6">
    <source>
        <dbReference type="Proteomes" id="UP000027238"/>
    </source>
</evidence>
<feature type="domain" description="DNA replication factor Cdt1 C-terminal" evidence="4">
    <location>
        <begin position="390"/>
        <end position="489"/>
    </location>
</feature>
<protein>
    <recommendedName>
        <fullName evidence="4">DNA replication factor Cdt1 C-terminal domain-containing protein</fullName>
    </recommendedName>
</protein>
<dbReference type="Gene3D" id="1.10.10.1420">
    <property type="entry name" value="DNA replication factor Cdt1, C-terminal WH domain"/>
    <property type="match status" value="1"/>
</dbReference>
<dbReference type="OMA" id="WGKRQVT"/>
<sequence length="517" mass="57415">MARAVSRRQVKPDPTPTTNLIGKYGRVSKTQPCPEDSSVKKAFYIALPSSRQVPTVEVATEIKIESSPERTLPPTPSSSKKRKARSIEDETPAGPTRKNVLSPEILKRQRLCKDEPLPVKKEPTSTTATTTLSSQNTSSTLADTRRKTRKSDVISQAKAEVRKANQKVKRLRKYDTSAEPEVKEEPARKQLPAELLELLELQRAILRTVSFQLVHQNSNAPLDISSIIPHVARTWGKRRVTVDDIRTCIAIQDANPAGREAGSMGSPFIVTDYGRGKLCLEMDLTKNTSRIDEDQLCRQFEENLHIMCAQRATDEMSDLDLCFESLSFDDLPKSDITVRHTAISQNPVFAKGQRALSALKDGIFQKKQQKEAQMTATKCPVLKPDGTKMSLLDRLRAKEEANAHIQLPTGPELARKRAMARAIDIAAIISMLVSSSNAAGQPVMSFTMPVLQQKLKDSVRVPMPVEEGIQTVHLLANEVAPEWLRIASLGGKEHVVIQTRRKPYDTELAARVNRLSA</sequence>
<keyword evidence="2" id="KW-0131">Cell cycle</keyword>
<reference evidence="6" key="1">
    <citation type="journal article" date="2014" name="Genome Announc.">
        <title>Draft genome sequence of Colletotrichum sublineola, a destructive pathogen of cultivated sorghum.</title>
        <authorList>
            <person name="Baroncelli R."/>
            <person name="Sanz-Martin J.M."/>
            <person name="Rech G.E."/>
            <person name="Sukno S.A."/>
            <person name="Thon M.R."/>
        </authorList>
    </citation>
    <scope>NUCLEOTIDE SEQUENCE [LARGE SCALE GENOMIC DNA]</scope>
    <source>
        <strain evidence="6">TX430BB</strain>
    </source>
</reference>
<feature type="region of interest" description="Disordered" evidence="3">
    <location>
        <begin position="51"/>
        <end position="165"/>
    </location>
</feature>
<name>A0A066X288_COLSU</name>
<feature type="compositionally biased region" description="Basic and acidic residues" evidence="3">
    <location>
        <begin position="105"/>
        <end position="123"/>
    </location>
</feature>
<evidence type="ECO:0000256" key="2">
    <source>
        <dbReference type="ARBA" id="ARBA00023306"/>
    </source>
</evidence>
<dbReference type="OrthoDB" id="341730at2759"/>
<evidence type="ECO:0000256" key="3">
    <source>
        <dbReference type="SAM" id="MobiDB-lite"/>
    </source>
</evidence>
<dbReference type="InterPro" id="IPR038090">
    <property type="entry name" value="Cdt1_C_WH_dom_sf"/>
</dbReference>
<organism evidence="5 6">
    <name type="scientific">Colletotrichum sublineola</name>
    <name type="common">Sorghum anthracnose fungus</name>
    <dbReference type="NCBI Taxonomy" id="1173701"/>
    <lineage>
        <taxon>Eukaryota</taxon>
        <taxon>Fungi</taxon>
        <taxon>Dikarya</taxon>
        <taxon>Ascomycota</taxon>
        <taxon>Pezizomycotina</taxon>
        <taxon>Sordariomycetes</taxon>
        <taxon>Hypocreomycetidae</taxon>
        <taxon>Glomerellales</taxon>
        <taxon>Glomerellaceae</taxon>
        <taxon>Colletotrichum</taxon>
        <taxon>Colletotrichum graminicola species complex</taxon>
    </lineage>
</organism>
<dbReference type="STRING" id="1173701.A0A066X288"/>
<evidence type="ECO:0000256" key="1">
    <source>
        <dbReference type="ARBA" id="ARBA00008356"/>
    </source>
</evidence>
<dbReference type="eggNOG" id="ENOG502S8WG">
    <property type="taxonomic scope" value="Eukaryota"/>
</dbReference>
<dbReference type="AlphaFoldDB" id="A0A066X288"/>
<feature type="region of interest" description="Disordered" evidence="3">
    <location>
        <begin position="1"/>
        <end position="35"/>
    </location>
</feature>
<keyword evidence="6" id="KW-1185">Reference proteome</keyword>
<gene>
    <name evidence="5" type="ORF">CSUB01_02784</name>
</gene>
<proteinExistence type="inferred from homology"/>
<comment type="similarity">
    <text evidence="1">Belongs to the Cdt1 family.</text>
</comment>
<evidence type="ECO:0000259" key="4">
    <source>
        <dbReference type="Pfam" id="PF16679"/>
    </source>
</evidence>
<dbReference type="EMBL" id="JMSE01001547">
    <property type="protein sequence ID" value="KDN60125.1"/>
    <property type="molecule type" value="Genomic_DNA"/>
</dbReference>
<feature type="compositionally biased region" description="Low complexity" evidence="3">
    <location>
        <begin position="124"/>
        <end position="140"/>
    </location>
</feature>